<protein>
    <submittedName>
        <fullName evidence="2">Uncharacterized protein</fullName>
    </submittedName>
</protein>
<reference evidence="2 3" key="1">
    <citation type="submission" date="2024-01" db="EMBL/GenBank/DDBJ databases">
        <title>A draft genome for the cacao thread blight pathogen Marasmiellus scandens.</title>
        <authorList>
            <person name="Baruah I.K."/>
            <person name="Leung J."/>
            <person name="Bukari Y."/>
            <person name="Amoako-Attah I."/>
            <person name="Meinhardt L.W."/>
            <person name="Bailey B.A."/>
            <person name="Cohen S.P."/>
        </authorList>
    </citation>
    <scope>NUCLEOTIDE SEQUENCE [LARGE SCALE GENOMIC DNA]</scope>
    <source>
        <strain evidence="2 3">GH-19</strain>
    </source>
</reference>
<feature type="transmembrane region" description="Helical" evidence="1">
    <location>
        <begin position="114"/>
        <end position="132"/>
    </location>
</feature>
<evidence type="ECO:0000313" key="2">
    <source>
        <dbReference type="EMBL" id="KAK7460416.1"/>
    </source>
</evidence>
<organism evidence="2 3">
    <name type="scientific">Marasmiellus scandens</name>
    <dbReference type="NCBI Taxonomy" id="2682957"/>
    <lineage>
        <taxon>Eukaryota</taxon>
        <taxon>Fungi</taxon>
        <taxon>Dikarya</taxon>
        <taxon>Basidiomycota</taxon>
        <taxon>Agaricomycotina</taxon>
        <taxon>Agaricomycetes</taxon>
        <taxon>Agaricomycetidae</taxon>
        <taxon>Agaricales</taxon>
        <taxon>Marasmiineae</taxon>
        <taxon>Omphalotaceae</taxon>
        <taxon>Marasmiellus</taxon>
    </lineage>
</organism>
<accession>A0ABR1JFC4</accession>
<name>A0ABR1JFC4_9AGAR</name>
<keyword evidence="1" id="KW-0472">Membrane</keyword>
<dbReference type="Proteomes" id="UP001498398">
    <property type="component" value="Unassembled WGS sequence"/>
</dbReference>
<comment type="caution">
    <text evidence="2">The sequence shown here is derived from an EMBL/GenBank/DDBJ whole genome shotgun (WGS) entry which is preliminary data.</text>
</comment>
<evidence type="ECO:0000256" key="1">
    <source>
        <dbReference type="SAM" id="Phobius"/>
    </source>
</evidence>
<evidence type="ECO:0000313" key="3">
    <source>
        <dbReference type="Proteomes" id="UP001498398"/>
    </source>
</evidence>
<keyword evidence="1" id="KW-0812">Transmembrane</keyword>
<dbReference type="EMBL" id="JBANRG010000015">
    <property type="protein sequence ID" value="KAK7460416.1"/>
    <property type="molecule type" value="Genomic_DNA"/>
</dbReference>
<keyword evidence="3" id="KW-1185">Reference proteome</keyword>
<gene>
    <name evidence="2" type="ORF">VKT23_009136</name>
</gene>
<sequence>MNFQHRDTHLVLCAHVPTSRPLRSQHPYKRALQIVYKQRVLAVSQAELERFLDDVASLSQLDQDQHRHRDDQQPQLFYQAEDIEEKNAVVPADVAEPDELEAPQRRQSIDTLDFILTLVILVVLVAASHFPWK</sequence>
<proteinExistence type="predicted"/>
<keyword evidence="1" id="KW-1133">Transmembrane helix</keyword>